<dbReference type="SMART" id="SM00230">
    <property type="entry name" value="CysPc"/>
    <property type="match status" value="1"/>
</dbReference>
<reference evidence="7 8" key="1">
    <citation type="submission" date="2018-03" db="EMBL/GenBank/DDBJ databases">
        <title>Genomic Encyclopedia of Archaeal and Bacterial Type Strains, Phase II (KMG-II): from individual species to whole genera.</title>
        <authorList>
            <person name="Goeker M."/>
        </authorList>
    </citation>
    <scope>NUCLEOTIDE SEQUENCE [LARGE SCALE GENOMIC DNA]</scope>
    <source>
        <strain evidence="7 8">DSM 45211</strain>
    </source>
</reference>
<dbReference type="SUPFAM" id="SSF54001">
    <property type="entry name" value="Cysteine proteinases"/>
    <property type="match status" value="1"/>
</dbReference>
<keyword evidence="3 5" id="KW-0378">Hydrolase</keyword>
<sequence>MTESDQSTSRYVGFDVPQIRGLVTGLRAAATSAPTLHQDVAAVLADADEDTDGPVTTSPGLENVMVSVFGIPLHAPGALAGPLDEIADSSGRRCDHLEELKDLEQDGITVDPSLAFLDESLPDRADADEAVEAIEGLDGKDFGTNGNRDDLRDIASTLKGLSSAELNWVLNDLSVEDRQRLSELVGNTDDSGLNPFDHNGLPHHERLDLGGALLSKATPGQWSMLTQMFPGVHPPFDPGDDNKKGATIDGVTWDVPKPPVPLFDDGVSADDISQGGVGDCWFLASVVGVAGRDPQAIREGIKQNPNGTVSVRLHDSDGAAHWVTVSPELPLDENGNPAGAGGTDELWVAYYEKAFATFYDQDNDGHTGSYRAIEGDFTDKAGPYLTGRPSEDLDVDFDEVRESYEDGKVIVAGTPGEKKVEDKFKDGYVTGHAYVVDGFTDDGKIILRNPWGTAYPKLEMTPEEFEKYFSSAGSFPTRD</sequence>
<evidence type="ECO:0000313" key="8">
    <source>
        <dbReference type="Proteomes" id="UP000243528"/>
    </source>
</evidence>
<proteinExistence type="inferred from homology"/>
<feature type="active site" evidence="5">
    <location>
        <position position="449"/>
    </location>
</feature>
<dbReference type="InterPro" id="IPR022684">
    <property type="entry name" value="Calpain_cysteine_protease"/>
</dbReference>
<dbReference type="InterPro" id="IPR001300">
    <property type="entry name" value="Peptidase_C2_calpain_cat"/>
</dbReference>
<keyword evidence="8" id="KW-1185">Reference proteome</keyword>
<accession>A0A2P8DJ78</accession>
<comment type="similarity">
    <text evidence="1">Belongs to the peptidase C2 family.</text>
</comment>
<name>A0A2P8DJ78_9ACTN</name>
<keyword evidence="4 5" id="KW-0788">Thiol protease</keyword>
<evidence type="ECO:0000256" key="4">
    <source>
        <dbReference type="ARBA" id="ARBA00022807"/>
    </source>
</evidence>
<evidence type="ECO:0000256" key="2">
    <source>
        <dbReference type="ARBA" id="ARBA00022670"/>
    </source>
</evidence>
<evidence type="ECO:0000259" key="6">
    <source>
        <dbReference type="PROSITE" id="PS50203"/>
    </source>
</evidence>
<protein>
    <submittedName>
        <fullName evidence="7">Calpain family cysteine protease</fullName>
    </submittedName>
</protein>
<dbReference type="Pfam" id="PF00648">
    <property type="entry name" value="Peptidase_C2"/>
    <property type="match status" value="1"/>
</dbReference>
<dbReference type="PANTHER" id="PTHR10183">
    <property type="entry name" value="CALPAIN"/>
    <property type="match status" value="1"/>
</dbReference>
<keyword evidence="2 5" id="KW-0645">Protease</keyword>
<comment type="caution">
    <text evidence="7">The sequence shown here is derived from an EMBL/GenBank/DDBJ whole genome shotgun (WGS) entry which is preliminary data.</text>
</comment>
<gene>
    <name evidence="7" type="ORF">CLV30_12350</name>
</gene>
<feature type="active site" evidence="5">
    <location>
        <position position="432"/>
    </location>
</feature>
<dbReference type="PRINTS" id="PR00704">
    <property type="entry name" value="CALPAIN"/>
</dbReference>
<evidence type="ECO:0000313" key="7">
    <source>
        <dbReference type="EMBL" id="PSK97251.1"/>
    </source>
</evidence>
<dbReference type="PANTHER" id="PTHR10183:SF379">
    <property type="entry name" value="CALPAIN-5"/>
    <property type="match status" value="1"/>
</dbReference>
<evidence type="ECO:0000256" key="1">
    <source>
        <dbReference type="ARBA" id="ARBA00007623"/>
    </source>
</evidence>
<dbReference type="EMBL" id="PYGE01000023">
    <property type="protein sequence ID" value="PSK97251.1"/>
    <property type="molecule type" value="Genomic_DNA"/>
</dbReference>
<feature type="active site" evidence="5">
    <location>
        <position position="280"/>
    </location>
</feature>
<feature type="domain" description="Calpain catalytic" evidence="6">
    <location>
        <begin position="223"/>
        <end position="452"/>
    </location>
</feature>
<dbReference type="AlphaFoldDB" id="A0A2P8DJ78"/>
<dbReference type="PROSITE" id="PS50203">
    <property type="entry name" value="CALPAIN_CAT"/>
    <property type="match status" value="1"/>
</dbReference>
<evidence type="ECO:0000256" key="5">
    <source>
        <dbReference type="PROSITE-ProRule" id="PRU00239"/>
    </source>
</evidence>
<dbReference type="OrthoDB" id="4617536at2"/>
<dbReference type="InterPro" id="IPR038765">
    <property type="entry name" value="Papain-like_cys_pep_sf"/>
</dbReference>
<dbReference type="PROSITE" id="PS00139">
    <property type="entry name" value="THIOL_PROTEASE_CYS"/>
    <property type="match status" value="1"/>
</dbReference>
<dbReference type="RefSeq" id="WP_106539454.1">
    <property type="nucleotide sequence ID" value="NZ_PYGE01000023.1"/>
</dbReference>
<organism evidence="7 8">
    <name type="scientific">Haloactinopolyspora alba</name>
    <dbReference type="NCBI Taxonomy" id="648780"/>
    <lineage>
        <taxon>Bacteria</taxon>
        <taxon>Bacillati</taxon>
        <taxon>Actinomycetota</taxon>
        <taxon>Actinomycetes</taxon>
        <taxon>Jiangellales</taxon>
        <taxon>Jiangellaceae</taxon>
        <taxon>Haloactinopolyspora</taxon>
    </lineage>
</organism>
<dbReference type="InterPro" id="IPR000169">
    <property type="entry name" value="Pept_cys_AS"/>
</dbReference>
<dbReference type="Proteomes" id="UP000243528">
    <property type="component" value="Unassembled WGS sequence"/>
</dbReference>
<dbReference type="GO" id="GO:0006508">
    <property type="term" value="P:proteolysis"/>
    <property type="evidence" value="ECO:0007669"/>
    <property type="project" value="UniProtKB-KW"/>
</dbReference>
<dbReference type="GO" id="GO:0004198">
    <property type="term" value="F:calcium-dependent cysteine-type endopeptidase activity"/>
    <property type="evidence" value="ECO:0007669"/>
    <property type="project" value="InterPro"/>
</dbReference>
<evidence type="ECO:0000256" key="3">
    <source>
        <dbReference type="ARBA" id="ARBA00022801"/>
    </source>
</evidence>